<name>E4V2F5_ARTGP</name>
<keyword evidence="2" id="KW-0808">Transferase</keyword>
<proteinExistence type="inferred from homology"/>
<dbReference type="GO" id="GO:0032259">
    <property type="term" value="P:methylation"/>
    <property type="evidence" value="ECO:0007669"/>
    <property type="project" value="UniProtKB-KW"/>
</dbReference>
<dbReference type="GeneID" id="10026478"/>
<dbReference type="CDD" id="cd02440">
    <property type="entry name" value="AdoMet_MTases"/>
    <property type="match status" value="1"/>
</dbReference>
<dbReference type="RefSeq" id="XP_003171228.1">
    <property type="nucleotide sequence ID" value="XM_003171180.1"/>
</dbReference>
<keyword evidence="1" id="KW-0489">Methyltransferase</keyword>
<dbReference type="Proteomes" id="UP000002669">
    <property type="component" value="Unassembled WGS sequence"/>
</dbReference>
<dbReference type="eggNOG" id="KOG1663">
    <property type="taxonomic scope" value="Eukaryota"/>
</dbReference>
<dbReference type="InterPro" id="IPR002935">
    <property type="entry name" value="SAM_O-MeTrfase"/>
</dbReference>
<keyword evidence="6" id="KW-1185">Reference proteome</keyword>
<keyword evidence="3" id="KW-0949">S-adenosyl-L-methionine</keyword>
<organism evidence="6">
    <name type="scientific">Arthroderma gypseum (strain ATCC MYA-4604 / CBS 118893)</name>
    <name type="common">Microsporum gypseum</name>
    <dbReference type="NCBI Taxonomy" id="535722"/>
    <lineage>
        <taxon>Eukaryota</taxon>
        <taxon>Fungi</taxon>
        <taxon>Dikarya</taxon>
        <taxon>Ascomycota</taxon>
        <taxon>Pezizomycotina</taxon>
        <taxon>Eurotiomycetes</taxon>
        <taxon>Eurotiomycetidae</taxon>
        <taxon>Onygenales</taxon>
        <taxon>Arthrodermataceae</taxon>
        <taxon>Nannizzia</taxon>
    </lineage>
</organism>
<dbReference type="HOGENOM" id="CLU_067676_1_1_1"/>
<evidence type="ECO:0000256" key="4">
    <source>
        <dbReference type="ARBA" id="ARBA00023453"/>
    </source>
</evidence>
<sequence length="251" mass="28255">MKEDSPILYPNQQVGERVGIYAKEHSTGIPKHIIDYHEHIRVSMPDTANYMISISQAQAMSFLAKTVGAKRILEIGVYVGLSSLVWSNAVGPEGKITGLEFDSKFAKLAEEAFEKYGVKNVELVVGDALETLPALTPTEPYDMIFIDAQKRGYPAYLDTILKASQPGSQSRLLRPGGLIIGDNTLRCSFVADDSEGNPWRQFDWGEHRREYWKSEDIISLRAYNDTITKSDRLENWLCPLWDGVNITRLLD</sequence>
<evidence type="ECO:0000313" key="5">
    <source>
        <dbReference type="EMBL" id="EFR04220.1"/>
    </source>
</evidence>
<dbReference type="OrthoDB" id="10251242at2759"/>
<dbReference type="Pfam" id="PF01596">
    <property type="entry name" value="Methyltransf_3"/>
    <property type="match status" value="1"/>
</dbReference>
<dbReference type="InterPro" id="IPR050362">
    <property type="entry name" value="Cation-dep_OMT"/>
</dbReference>
<dbReference type="SUPFAM" id="SSF53335">
    <property type="entry name" value="S-adenosyl-L-methionine-dependent methyltransferases"/>
    <property type="match status" value="1"/>
</dbReference>
<accession>E4V2F5</accession>
<evidence type="ECO:0008006" key="7">
    <source>
        <dbReference type="Google" id="ProtNLM"/>
    </source>
</evidence>
<protein>
    <recommendedName>
        <fullName evidence="7">O-methyltransferase</fullName>
    </recommendedName>
</protein>
<dbReference type="PANTHER" id="PTHR10509">
    <property type="entry name" value="O-METHYLTRANSFERASE-RELATED"/>
    <property type="match status" value="1"/>
</dbReference>
<evidence type="ECO:0000256" key="2">
    <source>
        <dbReference type="ARBA" id="ARBA00022679"/>
    </source>
</evidence>
<dbReference type="PANTHER" id="PTHR10509:SF14">
    <property type="entry name" value="CAFFEOYL-COA O-METHYLTRANSFERASE 3-RELATED"/>
    <property type="match status" value="1"/>
</dbReference>
<dbReference type="AlphaFoldDB" id="E4V2F5"/>
<dbReference type="Gene3D" id="3.40.50.150">
    <property type="entry name" value="Vaccinia Virus protein VP39"/>
    <property type="match status" value="1"/>
</dbReference>
<reference evidence="6" key="1">
    <citation type="journal article" date="2012" name="MBio">
        <title>Comparative genome analysis of Trichophyton rubrum and related dermatophytes reveals candidate genes involved in infection.</title>
        <authorList>
            <person name="Martinez D.A."/>
            <person name="Oliver B.G."/>
            <person name="Graeser Y."/>
            <person name="Goldberg J.M."/>
            <person name="Li W."/>
            <person name="Martinez-Rossi N.M."/>
            <person name="Monod M."/>
            <person name="Shelest E."/>
            <person name="Barton R.C."/>
            <person name="Birch E."/>
            <person name="Brakhage A.A."/>
            <person name="Chen Z."/>
            <person name="Gurr S.J."/>
            <person name="Heiman D."/>
            <person name="Heitman J."/>
            <person name="Kosti I."/>
            <person name="Rossi A."/>
            <person name="Saif S."/>
            <person name="Samalova M."/>
            <person name="Saunders C.W."/>
            <person name="Shea T."/>
            <person name="Summerbell R.C."/>
            <person name="Xu J."/>
            <person name="Young S."/>
            <person name="Zeng Q."/>
            <person name="Birren B.W."/>
            <person name="Cuomo C.A."/>
            <person name="White T.C."/>
        </authorList>
    </citation>
    <scope>NUCLEOTIDE SEQUENCE [LARGE SCALE GENOMIC DNA]</scope>
    <source>
        <strain evidence="6">ATCC MYA-4604 / CBS 118893</strain>
    </source>
</reference>
<dbReference type="STRING" id="535722.E4V2F5"/>
<dbReference type="VEuPathDB" id="FungiDB:MGYG_07227"/>
<dbReference type="GO" id="GO:0008171">
    <property type="term" value="F:O-methyltransferase activity"/>
    <property type="evidence" value="ECO:0007669"/>
    <property type="project" value="InterPro"/>
</dbReference>
<dbReference type="InterPro" id="IPR029063">
    <property type="entry name" value="SAM-dependent_MTases_sf"/>
</dbReference>
<dbReference type="GO" id="GO:0008757">
    <property type="term" value="F:S-adenosylmethionine-dependent methyltransferase activity"/>
    <property type="evidence" value="ECO:0007669"/>
    <property type="project" value="TreeGrafter"/>
</dbReference>
<dbReference type="PROSITE" id="PS51682">
    <property type="entry name" value="SAM_OMT_I"/>
    <property type="match status" value="1"/>
</dbReference>
<evidence type="ECO:0000313" key="6">
    <source>
        <dbReference type="Proteomes" id="UP000002669"/>
    </source>
</evidence>
<gene>
    <name evidence="5" type="ORF">MGYG_07227</name>
</gene>
<dbReference type="EMBL" id="DS989827">
    <property type="protein sequence ID" value="EFR04220.1"/>
    <property type="molecule type" value="Genomic_DNA"/>
</dbReference>
<comment type="similarity">
    <text evidence="4">Belongs to the class I-like SAM-binding methyltransferase superfamily. Cation-dependent O-methyltransferase family.</text>
</comment>
<evidence type="ECO:0000256" key="1">
    <source>
        <dbReference type="ARBA" id="ARBA00022603"/>
    </source>
</evidence>
<evidence type="ECO:0000256" key="3">
    <source>
        <dbReference type="ARBA" id="ARBA00022691"/>
    </source>
</evidence>
<dbReference type="InParanoid" id="E4V2F5"/>
<dbReference type="OMA" id="PYDMIFI"/>